<keyword evidence="6" id="KW-0631">Potassium channel</keyword>
<evidence type="ECO:0000256" key="4">
    <source>
        <dbReference type="ARBA" id="ARBA00022538"/>
    </source>
</evidence>
<evidence type="ECO:0000256" key="5">
    <source>
        <dbReference type="ARBA" id="ARBA00022692"/>
    </source>
</evidence>
<dbReference type="InterPro" id="IPR003131">
    <property type="entry name" value="T1-type_BTB"/>
</dbReference>
<dbReference type="GO" id="GO:0008076">
    <property type="term" value="C:voltage-gated potassium channel complex"/>
    <property type="evidence" value="ECO:0007669"/>
    <property type="project" value="InterPro"/>
</dbReference>
<dbReference type="InterPro" id="IPR005821">
    <property type="entry name" value="Ion_trans_dom"/>
</dbReference>
<accession>A0AAD8YQG0</accession>
<evidence type="ECO:0000256" key="7">
    <source>
        <dbReference type="ARBA" id="ARBA00022882"/>
    </source>
</evidence>
<keyword evidence="9" id="KW-1133">Transmembrane helix</keyword>
<evidence type="ECO:0000259" key="14">
    <source>
        <dbReference type="Pfam" id="PF02214"/>
    </source>
</evidence>
<dbReference type="AlphaFoldDB" id="A0AAD8YQG0"/>
<dbReference type="InterPro" id="IPR003969">
    <property type="entry name" value="K_chnl_volt-dep_Kv6"/>
</dbReference>
<dbReference type="GO" id="GO:0001508">
    <property type="term" value="P:action potential"/>
    <property type="evidence" value="ECO:0007669"/>
    <property type="project" value="TreeGrafter"/>
</dbReference>
<keyword evidence="4" id="KW-0633">Potassium transport</keyword>
<keyword evidence="3" id="KW-1003">Cell membrane</keyword>
<evidence type="ECO:0000256" key="9">
    <source>
        <dbReference type="ARBA" id="ARBA00022989"/>
    </source>
</evidence>
<feature type="domain" description="Potassium channel tetramerisation-type BTB" evidence="14">
    <location>
        <begin position="73"/>
        <end position="170"/>
    </location>
</feature>
<dbReference type="Gene3D" id="3.30.710.10">
    <property type="entry name" value="Potassium Channel Kv1.1, Chain A"/>
    <property type="match status" value="1"/>
</dbReference>
<dbReference type="PANTHER" id="PTHR11537:SF90">
    <property type="entry name" value="POTASSIUM VOLTAGE-GATED CHANNEL SUBFAMILY G MEMBER 2"/>
    <property type="match status" value="1"/>
</dbReference>
<keyword evidence="7" id="KW-0851">Voltage-gated channel</keyword>
<dbReference type="PRINTS" id="PR01491">
    <property type="entry name" value="KVCHANNEL"/>
</dbReference>
<dbReference type="PRINTS" id="PR00169">
    <property type="entry name" value="KCHANNEL"/>
</dbReference>
<dbReference type="SUPFAM" id="SSF54695">
    <property type="entry name" value="POZ domain"/>
    <property type="match status" value="1"/>
</dbReference>
<dbReference type="GO" id="GO:0015459">
    <property type="term" value="F:potassium channel regulator activity"/>
    <property type="evidence" value="ECO:0007669"/>
    <property type="project" value="UniProtKB-ARBA"/>
</dbReference>
<evidence type="ECO:0008006" key="17">
    <source>
        <dbReference type="Google" id="ProtNLM"/>
    </source>
</evidence>
<proteinExistence type="predicted"/>
<dbReference type="Proteomes" id="UP001239994">
    <property type="component" value="Unassembled WGS sequence"/>
</dbReference>
<dbReference type="FunFam" id="1.20.120.350:FF:000024">
    <property type="entry name" value="Potassium voltage-gated channel subfamily G member 1"/>
    <property type="match status" value="1"/>
</dbReference>
<dbReference type="Pfam" id="PF00520">
    <property type="entry name" value="Ion_trans"/>
    <property type="match status" value="1"/>
</dbReference>
<dbReference type="InterPro" id="IPR011333">
    <property type="entry name" value="SKP1/BTB/POZ_sf"/>
</dbReference>
<feature type="domain" description="Ion transport" evidence="13">
    <location>
        <begin position="236"/>
        <end position="475"/>
    </location>
</feature>
<evidence type="ECO:0000256" key="3">
    <source>
        <dbReference type="ARBA" id="ARBA00022475"/>
    </source>
</evidence>
<comment type="subcellular location">
    <subcellularLocation>
        <location evidence="1">Cell membrane</location>
        <topology evidence="1">Multi-pass membrane protein</topology>
    </subcellularLocation>
</comment>
<dbReference type="Gene3D" id="1.20.120.350">
    <property type="entry name" value="Voltage-gated potassium channels. Chain C"/>
    <property type="match status" value="1"/>
</dbReference>
<evidence type="ECO:0000256" key="6">
    <source>
        <dbReference type="ARBA" id="ARBA00022826"/>
    </source>
</evidence>
<evidence type="ECO:0000256" key="11">
    <source>
        <dbReference type="ARBA" id="ARBA00023136"/>
    </source>
</evidence>
<dbReference type="InterPro" id="IPR003968">
    <property type="entry name" value="K_chnl_volt-dep_Kv"/>
</dbReference>
<dbReference type="GO" id="GO:0051260">
    <property type="term" value="P:protein homooligomerization"/>
    <property type="evidence" value="ECO:0007669"/>
    <property type="project" value="InterPro"/>
</dbReference>
<evidence type="ECO:0000256" key="12">
    <source>
        <dbReference type="ARBA" id="ARBA00023303"/>
    </source>
</evidence>
<dbReference type="PRINTS" id="PR01492">
    <property type="entry name" value="KV6CHANNEL"/>
</dbReference>
<keyword evidence="5" id="KW-0812">Transmembrane</keyword>
<evidence type="ECO:0000259" key="13">
    <source>
        <dbReference type="Pfam" id="PF00520"/>
    </source>
</evidence>
<keyword evidence="2" id="KW-0813">Transport</keyword>
<dbReference type="Gene3D" id="1.10.287.70">
    <property type="match status" value="1"/>
</dbReference>
<dbReference type="InterPro" id="IPR027359">
    <property type="entry name" value="Volt_channel_dom_sf"/>
</dbReference>
<dbReference type="GO" id="GO:0005249">
    <property type="term" value="F:voltage-gated potassium channel activity"/>
    <property type="evidence" value="ECO:0007669"/>
    <property type="project" value="InterPro"/>
</dbReference>
<name>A0AAD8YQG0_9TELE</name>
<sequence length="535" mass="60785">MYQEVAFLAGNTEHQFTTFNFNPLENPLEISTKKGIFYKRAQHLLRPFCQDEEIQCQTAFTDETLSTDNTAIINVGGIRYRIPWSTLEEFPLTRLGKLHNCSSAEEILDLCDDYDARCNEFFFDRSPSAFRSIVTFMAAGKLRLLREMCALSFQEELLYWGVEEASLEWCCLRKLRYRQEEQREHMRQEEEDTELVLPQSCEEARGARAQQEGLLAGCTRQLRDMVENPHSGLPGKIFAFLSVVFVVITAVTLCTSTMPDLREEEERGECSQRCYNIFVLETVCVGWFSFEFLLRFIQTQDKCIFLRTPLNIIDIVAILPYYITLIVDSVSVSNRPTASGNNLEKVGLVLRVLRALRIFYVMRLARHSLGLQTLGLTIRRCTREFGLVLLFLCVAMALFSPLVFLAESEMGAKQEFTSIPGSYWWAVISMTTVGYGDMVPRSIPGQVVALSGILSGILLMAFPVTSIFHTFSRSYLELKEEESRAKSQNSEDSQDTDSSLHGITEHTVVASALHHRSVTMAIPVAPEVRQSPNNH</sequence>
<comment type="caution">
    <text evidence="15">The sequence shown here is derived from an EMBL/GenBank/DDBJ whole genome shotgun (WGS) entry which is preliminary data.</text>
</comment>
<gene>
    <name evidence="15" type="ORF">P4O66_018800</name>
</gene>
<keyword evidence="11" id="KW-0472">Membrane</keyword>
<dbReference type="FunFam" id="1.10.287.70:FF:000005">
    <property type="entry name" value="potassium voltage-gated channel subfamily G member 1"/>
    <property type="match status" value="1"/>
</dbReference>
<evidence type="ECO:0000313" key="16">
    <source>
        <dbReference type="Proteomes" id="UP001239994"/>
    </source>
</evidence>
<evidence type="ECO:0000256" key="10">
    <source>
        <dbReference type="ARBA" id="ARBA00023065"/>
    </source>
</evidence>
<keyword evidence="8" id="KW-0630">Potassium</keyword>
<dbReference type="EMBL" id="JAROKS010000026">
    <property type="protein sequence ID" value="KAK1785428.1"/>
    <property type="molecule type" value="Genomic_DNA"/>
</dbReference>
<dbReference type="InterPro" id="IPR028325">
    <property type="entry name" value="VG_K_chnl"/>
</dbReference>
<evidence type="ECO:0000256" key="1">
    <source>
        <dbReference type="ARBA" id="ARBA00004651"/>
    </source>
</evidence>
<organism evidence="15 16">
    <name type="scientific">Electrophorus voltai</name>
    <dbReference type="NCBI Taxonomy" id="2609070"/>
    <lineage>
        <taxon>Eukaryota</taxon>
        <taxon>Metazoa</taxon>
        <taxon>Chordata</taxon>
        <taxon>Craniata</taxon>
        <taxon>Vertebrata</taxon>
        <taxon>Euteleostomi</taxon>
        <taxon>Actinopterygii</taxon>
        <taxon>Neopterygii</taxon>
        <taxon>Teleostei</taxon>
        <taxon>Ostariophysi</taxon>
        <taxon>Gymnotiformes</taxon>
        <taxon>Gymnotoidei</taxon>
        <taxon>Gymnotidae</taxon>
        <taxon>Electrophorus</taxon>
    </lineage>
</organism>
<evidence type="ECO:0000313" key="15">
    <source>
        <dbReference type="EMBL" id="KAK1785428.1"/>
    </source>
</evidence>
<keyword evidence="12" id="KW-0407">Ion channel</keyword>
<keyword evidence="10" id="KW-0406">Ion transport</keyword>
<protein>
    <recommendedName>
        <fullName evidence="17">BTB domain-containing protein</fullName>
    </recommendedName>
</protein>
<evidence type="ECO:0000256" key="8">
    <source>
        <dbReference type="ARBA" id="ARBA00022958"/>
    </source>
</evidence>
<reference evidence="15" key="1">
    <citation type="submission" date="2023-03" db="EMBL/GenBank/DDBJ databases">
        <title>Electrophorus voltai genome.</title>
        <authorList>
            <person name="Bian C."/>
        </authorList>
    </citation>
    <scope>NUCLEOTIDE SEQUENCE</scope>
    <source>
        <strain evidence="15">CB-2022</strain>
        <tissue evidence="15">Muscle</tissue>
    </source>
</reference>
<keyword evidence="16" id="KW-1185">Reference proteome</keyword>
<dbReference type="FunFam" id="3.30.710.10:FF:000019">
    <property type="entry name" value="Potassium voltage-gated channel, subfamily G, member 1"/>
    <property type="match status" value="1"/>
</dbReference>
<dbReference type="SUPFAM" id="SSF81324">
    <property type="entry name" value="Voltage-gated potassium channels"/>
    <property type="match status" value="1"/>
</dbReference>
<dbReference type="Pfam" id="PF02214">
    <property type="entry name" value="BTB_2"/>
    <property type="match status" value="1"/>
</dbReference>
<dbReference type="PANTHER" id="PTHR11537">
    <property type="entry name" value="VOLTAGE-GATED POTASSIUM CHANNEL"/>
    <property type="match status" value="1"/>
</dbReference>
<evidence type="ECO:0000256" key="2">
    <source>
        <dbReference type="ARBA" id="ARBA00022448"/>
    </source>
</evidence>